<dbReference type="Pfam" id="PF18142">
    <property type="entry name" value="SLATT_fungal"/>
    <property type="match status" value="1"/>
</dbReference>
<feature type="domain" description="SMODS and SLOG-associating 2TM effector" evidence="4">
    <location>
        <begin position="111"/>
        <end position="237"/>
    </location>
</feature>
<dbReference type="GeneID" id="89926036"/>
<evidence type="ECO:0000259" key="4">
    <source>
        <dbReference type="Pfam" id="PF18142"/>
    </source>
</evidence>
<evidence type="ECO:0000256" key="3">
    <source>
        <dbReference type="SAM" id="Phobius"/>
    </source>
</evidence>
<dbReference type="EMBL" id="JAVRRT010000007">
    <property type="protein sequence ID" value="KAK5170107.1"/>
    <property type="molecule type" value="Genomic_DNA"/>
</dbReference>
<dbReference type="NCBIfam" id="NF033635">
    <property type="entry name" value="SLATT_fungal"/>
    <property type="match status" value="1"/>
</dbReference>
<dbReference type="Proteomes" id="UP001337655">
    <property type="component" value="Unassembled WGS sequence"/>
</dbReference>
<sequence length="327" mass="37056">MPQMSEKDHEDLESGRFHFRRGESADAKREQIRKQEEEQDRLASEFSEHHRRYGRSELKVFQTLVGIHFTKYGGGGLVDRQKPPASVWRDILRPSKAAEERFRNRGLYDRALSQDMKNRVMYSVSNYLIVSLYLLQILVAATLTALAAGERSSNTALTVLGAINTVVAGVLAWLTGQGMPVRFRRARDQYREVVKAIEASERVFATIDFLEWGEGERPHPIQERDRLERLYEEAREDQVANYPHAQNGPSQNQAQAKAVELEDKVAKHKEQKKEYKKELKALQKELDGVRRGVVDKVEDAFAEGSDAVRGSVASTAVGYSGNGKAHM</sequence>
<evidence type="ECO:0000313" key="6">
    <source>
        <dbReference type="Proteomes" id="UP001337655"/>
    </source>
</evidence>
<gene>
    <name evidence="5" type="ORF">LTR77_004691</name>
</gene>
<dbReference type="PANTHER" id="PTHR38793:SF3">
    <property type="entry name" value="SMODS AND SLOG-ASSOCIATING 2TM EFFECTOR DOMAIN-CONTAINING PROTEIN"/>
    <property type="match status" value="1"/>
</dbReference>
<feature type="transmembrane region" description="Helical" evidence="3">
    <location>
        <begin position="127"/>
        <end position="149"/>
    </location>
</feature>
<accession>A0AAV9PDB7</accession>
<feature type="transmembrane region" description="Helical" evidence="3">
    <location>
        <begin position="155"/>
        <end position="175"/>
    </location>
</feature>
<evidence type="ECO:0000313" key="5">
    <source>
        <dbReference type="EMBL" id="KAK5170107.1"/>
    </source>
</evidence>
<keyword evidence="1" id="KW-0175">Coiled coil</keyword>
<dbReference type="AlphaFoldDB" id="A0AAV9PDB7"/>
<name>A0AAV9PDB7_9PEZI</name>
<comment type="caution">
    <text evidence="5">The sequence shown here is derived from an EMBL/GenBank/DDBJ whole genome shotgun (WGS) entry which is preliminary data.</text>
</comment>
<protein>
    <recommendedName>
        <fullName evidence="4">SMODS and SLOG-associating 2TM effector domain-containing protein</fullName>
    </recommendedName>
</protein>
<keyword evidence="6" id="KW-1185">Reference proteome</keyword>
<feature type="region of interest" description="Disordered" evidence="2">
    <location>
        <begin position="1"/>
        <end position="48"/>
    </location>
</feature>
<reference evidence="5 6" key="1">
    <citation type="submission" date="2023-08" db="EMBL/GenBank/DDBJ databases">
        <title>Black Yeasts Isolated from many extreme environments.</title>
        <authorList>
            <person name="Coleine C."/>
            <person name="Stajich J.E."/>
            <person name="Selbmann L."/>
        </authorList>
    </citation>
    <scope>NUCLEOTIDE SEQUENCE [LARGE SCALE GENOMIC DNA]</scope>
    <source>
        <strain evidence="5 6">CCFEE 5935</strain>
    </source>
</reference>
<organism evidence="5 6">
    <name type="scientific">Saxophila tyrrhenica</name>
    <dbReference type="NCBI Taxonomy" id="1690608"/>
    <lineage>
        <taxon>Eukaryota</taxon>
        <taxon>Fungi</taxon>
        <taxon>Dikarya</taxon>
        <taxon>Ascomycota</taxon>
        <taxon>Pezizomycotina</taxon>
        <taxon>Dothideomycetes</taxon>
        <taxon>Dothideomycetidae</taxon>
        <taxon>Mycosphaerellales</taxon>
        <taxon>Extremaceae</taxon>
        <taxon>Saxophila</taxon>
    </lineage>
</organism>
<feature type="coiled-coil region" evidence="1">
    <location>
        <begin position="251"/>
        <end position="292"/>
    </location>
</feature>
<keyword evidence="3" id="KW-0812">Transmembrane</keyword>
<evidence type="ECO:0000256" key="2">
    <source>
        <dbReference type="SAM" id="MobiDB-lite"/>
    </source>
</evidence>
<proteinExistence type="predicted"/>
<evidence type="ECO:0000256" key="1">
    <source>
        <dbReference type="SAM" id="Coils"/>
    </source>
</evidence>
<dbReference type="InterPro" id="IPR041622">
    <property type="entry name" value="SLATT_fungi"/>
</dbReference>
<keyword evidence="3" id="KW-1133">Transmembrane helix</keyword>
<dbReference type="RefSeq" id="XP_064659305.1">
    <property type="nucleotide sequence ID" value="XM_064801944.1"/>
</dbReference>
<keyword evidence="3" id="KW-0472">Membrane</keyword>
<dbReference type="PANTHER" id="PTHR38793">
    <property type="entry name" value="SLATT_FUNGAL DOMAIN-CONTAINING PROTEIN-RELATED"/>
    <property type="match status" value="1"/>
</dbReference>